<dbReference type="InterPro" id="IPR032466">
    <property type="entry name" value="Metal_Hydrolase"/>
</dbReference>
<dbReference type="Gene3D" id="3.20.20.140">
    <property type="entry name" value="Metal-dependent hydrolases"/>
    <property type="match status" value="1"/>
</dbReference>
<keyword evidence="3" id="KW-1185">Reference proteome</keyword>
<dbReference type="PANTHER" id="PTHR22642:SF2">
    <property type="entry name" value="PROTEIN LONG AFTER FAR-RED 3"/>
    <property type="match status" value="1"/>
</dbReference>
<proteinExistence type="predicted"/>
<reference evidence="3" key="1">
    <citation type="journal article" date="2019" name="Int. J. Syst. Evol. Microbiol.">
        <title>The Global Catalogue of Microorganisms (GCM) 10K type strain sequencing project: providing services to taxonomists for standard genome sequencing and annotation.</title>
        <authorList>
            <consortium name="The Broad Institute Genomics Platform"/>
            <consortium name="The Broad Institute Genome Sequencing Center for Infectious Disease"/>
            <person name="Wu L."/>
            <person name="Ma J."/>
        </authorList>
    </citation>
    <scope>NUCLEOTIDE SEQUENCE [LARGE SCALE GENOMIC DNA]</scope>
    <source>
        <strain evidence="3">CGMCC-1.15741</strain>
    </source>
</reference>
<dbReference type="InterPro" id="IPR013108">
    <property type="entry name" value="Amidohydro_3"/>
</dbReference>
<dbReference type="EMBL" id="JBHSSW010000009">
    <property type="protein sequence ID" value="MFC6198117.1"/>
    <property type="molecule type" value="Genomic_DNA"/>
</dbReference>
<dbReference type="PANTHER" id="PTHR22642">
    <property type="entry name" value="IMIDAZOLONEPROPIONASE"/>
    <property type="match status" value="1"/>
</dbReference>
<keyword evidence="2" id="KW-0378">Hydrolase</keyword>
<evidence type="ECO:0000313" key="2">
    <source>
        <dbReference type="EMBL" id="MFC6198117.1"/>
    </source>
</evidence>
<dbReference type="InterPro" id="IPR033932">
    <property type="entry name" value="YtcJ-like"/>
</dbReference>
<dbReference type="CDD" id="cd01300">
    <property type="entry name" value="YtcJ_like"/>
    <property type="match status" value="1"/>
</dbReference>
<dbReference type="Gene3D" id="2.30.40.10">
    <property type="entry name" value="Urease, subunit C, domain 1"/>
    <property type="match status" value="1"/>
</dbReference>
<gene>
    <name evidence="2" type="ORF">ACFQDM_08505</name>
</gene>
<dbReference type="EC" id="3.5.-.-" evidence="2"/>
<dbReference type="Gene3D" id="3.10.310.70">
    <property type="match status" value="1"/>
</dbReference>
<dbReference type="Proteomes" id="UP001596303">
    <property type="component" value="Unassembled WGS sequence"/>
</dbReference>
<dbReference type="SUPFAM" id="SSF51338">
    <property type="entry name" value="Composite domain of metallo-dependent hydrolases"/>
    <property type="match status" value="1"/>
</dbReference>
<name>A0ABW1S8Y2_9PROT</name>
<dbReference type="RefSeq" id="WP_377378046.1">
    <property type="nucleotide sequence ID" value="NZ_JBHSSW010000009.1"/>
</dbReference>
<accession>A0ABW1S8Y2</accession>
<dbReference type="Pfam" id="PF07969">
    <property type="entry name" value="Amidohydro_3"/>
    <property type="match status" value="1"/>
</dbReference>
<comment type="caution">
    <text evidence="2">The sequence shown here is derived from an EMBL/GenBank/DDBJ whole genome shotgun (WGS) entry which is preliminary data.</text>
</comment>
<dbReference type="PROSITE" id="PS51257">
    <property type="entry name" value="PROKAR_LIPOPROTEIN"/>
    <property type="match status" value="1"/>
</dbReference>
<organism evidence="2 3">
    <name type="scientific">Ponticaulis profundi</name>
    <dbReference type="NCBI Taxonomy" id="2665222"/>
    <lineage>
        <taxon>Bacteria</taxon>
        <taxon>Pseudomonadati</taxon>
        <taxon>Pseudomonadota</taxon>
        <taxon>Alphaproteobacteria</taxon>
        <taxon>Hyphomonadales</taxon>
        <taxon>Hyphomonadaceae</taxon>
        <taxon>Ponticaulis</taxon>
    </lineage>
</organism>
<protein>
    <submittedName>
        <fullName evidence="2">Amidohydrolase</fullName>
        <ecNumber evidence="2">3.5.-.-</ecNumber>
    </submittedName>
</protein>
<evidence type="ECO:0000313" key="3">
    <source>
        <dbReference type="Proteomes" id="UP001596303"/>
    </source>
</evidence>
<dbReference type="InterPro" id="IPR011059">
    <property type="entry name" value="Metal-dep_hydrolase_composite"/>
</dbReference>
<dbReference type="SUPFAM" id="SSF51556">
    <property type="entry name" value="Metallo-dependent hydrolases"/>
    <property type="match status" value="1"/>
</dbReference>
<feature type="domain" description="Amidohydrolase 3" evidence="1">
    <location>
        <begin position="73"/>
        <end position="560"/>
    </location>
</feature>
<dbReference type="GO" id="GO:0016787">
    <property type="term" value="F:hydrolase activity"/>
    <property type="evidence" value="ECO:0007669"/>
    <property type="project" value="UniProtKB-KW"/>
</dbReference>
<evidence type="ECO:0000259" key="1">
    <source>
        <dbReference type="Pfam" id="PF07969"/>
    </source>
</evidence>
<sequence length="567" mass="61251">MRIAALLSLSLLTLVGCNREVPIRADVIYTGGTIYTGAEEGQTVEAVAVGDGVIVFTGDMETAIKTTKDGARIVNIGDAVMFPGFTDSHVHLSGVGQRELTLNLDQVASIEELKSVLASYHDENPDLTQIYGRGWIETHWPEGRFPTAADIDEVVPDIPVFLVRSDGHAALANSAALEAAGVTTETEDPDGGAILKTEDGAPNGMLIDNAIGLVSGLYAEPTTEDVKRALEVGYDVYASRGWTGVHNVSVGQQQLDALAQLALSGDIPLRTYNAVNADLIDAAIDRSPSGKRLTTRGVKIFMDGALGSRGALLFDPYNDAPDTRGLILADKDETLALYEKALDGSVQIAIHAIGDRANKLALDWMGEAFETYQAEHPPEETDGEEDEHVFDPRWRIEHSQMVRPEEQSRFADLAIIASMQPSHAIGDLHFAPARVGLNRLGRAYAWKSLMDQGVIIAGGSDAPVEVGDPIIEFYAASVRKDLKGFSAEGWHPEEALSRFEALQLFTQNAAYASFQEDDLGTIEIGKKADFSIFDRDLMTIPDEEILLTKPVMTIVGGDVVWPPKAPE</sequence>